<keyword evidence="2" id="KW-1185">Reference proteome</keyword>
<evidence type="ECO:0008006" key="3">
    <source>
        <dbReference type="Google" id="ProtNLM"/>
    </source>
</evidence>
<dbReference type="EMBL" id="JAGGKC010000027">
    <property type="protein sequence ID" value="MBP1920325.1"/>
    <property type="molecule type" value="Genomic_DNA"/>
</dbReference>
<evidence type="ECO:0000313" key="2">
    <source>
        <dbReference type="Proteomes" id="UP001519271"/>
    </source>
</evidence>
<accession>A0ABS4G6Y5</accession>
<protein>
    <recommendedName>
        <fullName evidence="3">Tail assembly chaperone</fullName>
    </recommendedName>
</protein>
<evidence type="ECO:0000313" key="1">
    <source>
        <dbReference type="EMBL" id="MBP1920325.1"/>
    </source>
</evidence>
<name>A0ABS4G6Y5_9CLOT</name>
<gene>
    <name evidence="1" type="ORF">J2Z34_002836</name>
</gene>
<dbReference type="RefSeq" id="WP_209460496.1">
    <property type="nucleotide sequence ID" value="NZ_JAGGKC010000027.1"/>
</dbReference>
<reference evidence="1 2" key="1">
    <citation type="submission" date="2021-03" db="EMBL/GenBank/DDBJ databases">
        <title>Genomic Encyclopedia of Type Strains, Phase IV (KMG-IV): sequencing the most valuable type-strain genomes for metagenomic binning, comparative biology and taxonomic classification.</title>
        <authorList>
            <person name="Goeker M."/>
        </authorList>
    </citation>
    <scope>NUCLEOTIDE SEQUENCE [LARGE SCALE GENOMIC DNA]</scope>
    <source>
        <strain evidence="1 2">DSM 6139</strain>
    </source>
</reference>
<organism evidence="1 2">
    <name type="scientific">Youngiibacter multivorans</name>
    <dbReference type="NCBI Taxonomy" id="937251"/>
    <lineage>
        <taxon>Bacteria</taxon>
        <taxon>Bacillati</taxon>
        <taxon>Bacillota</taxon>
        <taxon>Clostridia</taxon>
        <taxon>Eubacteriales</taxon>
        <taxon>Clostridiaceae</taxon>
        <taxon>Youngiibacter</taxon>
    </lineage>
</organism>
<dbReference type="Proteomes" id="UP001519271">
    <property type="component" value="Unassembled WGS sequence"/>
</dbReference>
<sequence>MKGKELKDKGIKFTLNEKDYELKFNLNTFCELEDIYGDLNKAFEDLQRMKIKAVRALVYAAVKVEDDSVTLKSVGSLLGLDDLERLGTVINKALSIAMPEVDETSGEVKATQVP</sequence>
<comment type="caution">
    <text evidence="1">The sequence shown here is derived from an EMBL/GenBank/DDBJ whole genome shotgun (WGS) entry which is preliminary data.</text>
</comment>
<proteinExistence type="predicted"/>